<dbReference type="InterPro" id="IPR036390">
    <property type="entry name" value="WH_DNA-bd_sf"/>
</dbReference>
<evidence type="ECO:0000313" key="7">
    <source>
        <dbReference type="Proteomes" id="UP000325307"/>
    </source>
</evidence>
<dbReference type="PROSITE" id="PS50931">
    <property type="entry name" value="HTH_LYSR"/>
    <property type="match status" value="1"/>
</dbReference>
<dbReference type="Pfam" id="PF00126">
    <property type="entry name" value="HTH_1"/>
    <property type="match status" value="1"/>
</dbReference>
<keyword evidence="7" id="KW-1185">Reference proteome</keyword>
<dbReference type="RefSeq" id="WP_172627356.1">
    <property type="nucleotide sequence ID" value="NZ_BKDJ01000008.1"/>
</dbReference>
<dbReference type="SUPFAM" id="SSF53850">
    <property type="entry name" value="Periplasmic binding protein-like II"/>
    <property type="match status" value="1"/>
</dbReference>
<keyword evidence="2" id="KW-0805">Transcription regulation</keyword>
<feature type="domain" description="HTH lysR-type" evidence="5">
    <location>
        <begin position="1"/>
        <end position="58"/>
    </location>
</feature>
<sequence length="334" mass="35029">MKLEQLSSFEAVARIGHFTRAAEELFLAQPSLSRQIAALEADLGAKLFRRGPAGVALTDAGEVLLPIARRMLGDARSAREQMDELAGLRRGHVRLGAPPTLCVSLVADVLAAFRAAHPGVDLHITEGGSRSLVDALNENALDLALVVTRGANPSVPGTELIPLLSEELVVVSAAGAPLPGPAHQQRGESPTPAELTPAELTLAELAQIPQVAFNRSYDLRGATDAAFSASGLTPTIAVEGAEMDAVLRFVERGLGVAVVPAMVVIDRPALRSTRLVRPQLTRTVNLARRTDVGPSAAAAAMQRFVFETVDRLAAPGTDLAKLVTVTPRATGPGR</sequence>
<dbReference type="SUPFAM" id="SSF46785">
    <property type="entry name" value="Winged helix' DNA-binding domain"/>
    <property type="match status" value="1"/>
</dbReference>
<dbReference type="PRINTS" id="PR00039">
    <property type="entry name" value="HTHLYSR"/>
</dbReference>
<evidence type="ECO:0000256" key="2">
    <source>
        <dbReference type="ARBA" id="ARBA00023015"/>
    </source>
</evidence>
<dbReference type="InterPro" id="IPR005119">
    <property type="entry name" value="LysR_subst-bd"/>
</dbReference>
<dbReference type="InterPro" id="IPR050950">
    <property type="entry name" value="HTH-type_LysR_regulators"/>
</dbReference>
<accession>A0A5A7NQV3</accession>
<dbReference type="PANTHER" id="PTHR30419">
    <property type="entry name" value="HTH-TYPE TRANSCRIPTIONAL REGULATOR YBHD"/>
    <property type="match status" value="1"/>
</dbReference>
<evidence type="ECO:0000259" key="5">
    <source>
        <dbReference type="PROSITE" id="PS50931"/>
    </source>
</evidence>
<evidence type="ECO:0000256" key="1">
    <source>
        <dbReference type="ARBA" id="ARBA00009437"/>
    </source>
</evidence>
<name>A0A5A7NQV3_9MICC</name>
<keyword evidence="3" id="KW-0238">DNA-binding</keyword>
<evidence type="ECO:0000256" key="4">
    <source>
        <dbReference type="ARBA" id="ARBA00023163"/>
    </source>
</evidence>
<dbReference type="EMBL" id="BKDJ01000008">
    <property type="protein sequence ID" value="GER23314.1"/>
    <property type="molecule type" value="Genomic_DNA"/>
</dbReference>
<comment type="similarity">
    <text evidence="1">Belongs to the LysR transcriptional regulatory family.</text>
</comment>
<dbReference type="InterPro" id="IPR000847">
    <property type="entry name" value="LysR_HTH_N"/>
</dbReference>
<dbReference type="AlphaFoldDB" id="A0A5A7NQV3"/>
<evidence type="ECO:0000256" key="3">
    <source>
        <dbReference type="ARBA" id="ARBA00023125"/>
    </source>
</evidence>
<organism evidence="6 7">
    <name type="scientific">Zafaria cholistanensis</name>
    <dbReference type="NCBI Taxonomy" id="1682741"/>
    <lineage>
        <taxon>Bacteria</taxon>
        <taxon>Bacillati</taxon>
        <taxon>Actinomycetota</taxon>
        <taxon>Actinomycetes</taxon>
        <taxon>Micrococcales</taxon>
        <taxon>Micrococcaceae</taxon>
        <taxon>Zafaria</taxon>
    </lineage>
</organism>
<dbReference type="GO" id="GO:0003700">
    <property type="term" value="F:DNA-binding transcription factor activity"/>
    <property type="evidence" value="ECO:0007669"/>
    <property type="project" value="InterPro"/>
</dbReference>
<dbReference type="CDD" id="cd05466">
    <property type="entry name" value="PBP2_LTTR_substrate"/>
    <property type="match status" value="1"/>
</dbReference>
<evidence type="ECO:0000313" key="6">
    <source>
        <dbReference type="EMBL" id="GER23314.1"/>
    </source>
</evidence>
<dbReference type="InterPro" id="IPR036388">
    <property type="entry name" value="WH-like_DNA-bd_sf"/>
</dbReference>
<gene>
    <name evidence="6" type="ORF">NCCP1664_18100</name>
</gene>
<dbReference type="Gene3D" id="1.10.10.10">
    <property type="entry name" value="Winged helix-like DNA-binding domain superfamily/Winged helix DNA-binding domain"/>
    <property type="match status" value="1"/>
</dbReference>
<protein>
    <submittedName>
        <fullName evidence="6">LysR family transcriptional regulator</fullName>
    </submittedName>
</protein>
<keyword evidence="4" id="KW-0804">Transcription</keyword>
<dbReference type="GO" id="GO:0005829">
    <property type="term" value="C:cytosol"/>
    <property type="evidence" value="ECO:0007669"/>
    <property type="project" value="TreeGrafter"/>
</dbReference>
<reference evidence="6 7" key="1">
    <citation type="submission" date="2019-09" db="EMBL/GenBank/DDBJ databases">
        <title>Arthrobacter zafarii sp. nov., a moderately thermotolerant and halotolerant actinobacterium isolated from Cholistan desert soil of Pakistan.</title>
        <authorList>
            <person name="Amin A."/>
            <person name="Ahmed I."/>
            <person name="Khalid N."/>
            <person name="Schumann P."/>
            <person name="Busse H.J."/>
            <person name="Khan I.U."/>
            <person name="Li S."/>
            <person name="Li W.J."/>
        </authorList>
    </citation>
    <scope>NUCLEOTIDE SEQUENCE [LARGE SCALE GENOMIC DNA]</scope>
    <source>
        <strain evidence="6 7">NCCP-1664</strain>
    </source>
</reference>
<comment type="caution">
    <text evidence="6">The sequence shown here is derived from an EMBL/GenBank/DDBJ whole genome shotgun (WGS) entry which is preliminary data.</text>
</comment>
<dbReference type="FunFam" id="1.10.10.10:FF:000001">
    <property type="entry name" value="LysR family transcriptional regulator"/>
    <property type="match status" value="1"/>
</dbReference>
<proteinExistence type="inferred from homology"/>
<dbReference type="Gene3D" id="3.40.190.290">
    <property type="match status" value="1"/>
</dbReference>
<dbReference type="Pfam" id="PF03466">
    <property type="entry name" value="LysR_substrate"/>
    <property type="match status" value="1"/>
</dbReference>
<dbReference type="GO" id="GO:0003677">
    <property type="term" value="F:DNA binding"/>
    <property type="evidence" value="ECO:0007669"/>
    <property type="project" value="UniProtKB-KW"/>
</dbReference>
<dbReference type="Proteomes" id="UP000325307">
    <property type="component" value="Unassembled WGS sequence"/>
</dbReference>